<dbReference type="PANTHER" id="PTHR35803">
    <property type="entry name" value="GLUCAN 1,4-ALPHA-GLUCOSIDASE SUSB-RELATED"/>
    <property type="match status" value="1"/>
</dbReference>
<dbReference type="Proteomes" id="UP000004184">
    <property type="component" value="Unassembled WGS sequence"/>
</dbReference>
<feature type="compositionally biased region" description="Pro residues" evidence="1">
    <location>
        <begin position="84"/>
        <end position="101"/>
    </location>
</feature>
<dbReference type="STRING" id="591159.SSQG_00619"/>
<evidence type="ECO:0000256" key="1">
    <source>
        <dbReference type="SAM" id="MobiDB-lite"/>
    </source>
</evidence>
<accession>D9XAG4</accession>
<dbReference type="Gene3D" id="3.20.20.70">
    <property type="entry name" value="Aldolase class I"/>
    <property type="match status" value="1"/>
</dbReference>
<feature type="domain" description="Glycosyl-hydrolase 97 C-terminal oligomerisation" evidence="2">
    <location>
        <begin position="44"/>
        <end position="77"/>
    </location>
</feature>
<dbReference type="RefSeq" id="WP_003988213.1">
    <property type="nucleotide sequence ID" value="NZ_GG657757.1"/>
</dbReference>
<protein>
    <submittedName>
        <fullName evidence="3">Predicted protein</fullName>
    </submittedName>
</protein>
<organism evidence="3 4">
    <name type="scientific">Streptomyces viridochromogenes (strain DSM 40736 / JCM 4977 / BCRC 1201 / Tue 494)</name>
    <dbReference type="NCBI Taxonomy" id="591159"/>
    <lineage>
        <taxon>Bacteria</taxon>
        <taxon>Bacillati</taxon>
        <taxon>Actinomycetota</taxon>
        <taxon>Actinomycetes</taxon>
        <taxon>Kitasatosporales</taxon>
        <taxon>Streptomycetaceae</taxon>
        <taxon>Streptomyces</taxon>
    </lineage>
</organism>
<feature type="region of interest" description="Disordered" evidence="1">
    <location>
        <begin position="1"/>
        <end position="35"/>
    </location>
</feature>
<dbReference type="InterPro" id="IPR052720">
    <property type="entry name" value="Glycosyl_hydrolase_97"/>
</dbReference>
<dbReference type="Pfam" id="PF14509">
    <property type="entry name" value="GH97_C"/>
    <property type="match status" value="1"/>
</dbReference>
<dbReference type="PANTHER" id="PTHR35803:SF2">
    <property type="entry name" value="RETAINING ALPHA-GALACTOSIDASE"/>
    <property type="match status" value="1"/>
</dbReference>
<evidence type="ECO:0000259" key="2">
    <source>
        <dbReference type="Pfam" id="PF14509"/>
    </source>
</evidence>
<dbReference type="InterPro" id="IPR013785">
    <property type="entry name" value="Aldolase_TIM"/>
</dbReference>
<dbReference type="AlphaFoldDB" id="D9XAG4"/>
<reference evidence="4" key="1">
    <citation type="submission" date="2009-02" db="EMBL/GenBank/DDBJ databases">
        <title>Annotation of Streptomyces viridochromogenes strain DSM 40736.</title>
        <authorList>
            <consortium name="The Broad Institute Genome Sequencing Platform"/>
            <consortium name="Broad Institute Microbial Sequencing Center"/>
            <person name="Fischbach M."/>
            <person name="Godfrey P."/>
            <person name="Ward D."/>
            <person name="Young S."/>
            <person name="Zeng Q."/>
            <person name="Koehrsen M."/>
            <person name="Alvarado L."/>
            <person name="Berlin A.M."/>
            <person name="Bochicchio J."/>
            <person name="Borenstein D."/>
            <person name="Chapman S.B."/>
            <person name="Chen Z."/>
            <person name="Engels R."/>
            <person name="Freedman E."/>
            <person name="Gellesch M."/>
            <person name="Goldberg J."/>
            <person name="Griggs A."/>
            <person name="Gujja S."/>
            <person name="Heilman E.R."/>
            <person name="Heiman D.I."/>
            <person name="Hepburn T.A."/>
            <person name="Howarth C."/>
            <person name="Jen D."/>
            <person name="Larson L."/>
            <person name="Lewis B."/>
            <person name="Mehta T."/>
            <person name="Park D."/>
            <person name="Pearson M."/>
            <person name="Richards J."/>
            <person name="Roberts A."/>
            <person name="Saif S."/>
            <person name="Shea T.D."/>
            <person name="Shenoy N."/>
            <person name="Sisk P."/>
            <person name="Stolte C."/>
            <person name="Sykes S.N."/>
            <person name="Thomson T."/>
            <person name="Walk T."/>
            <person name="White J."/>
            <person name="Yandava C."/>
            <person name="Straight P."/>
            <person name="Clardy J."/>
            <person name="Hung D."/>
            <person name="Kolter R."/>
            <person name="Mekalanos J."/>
            <person name="Walker S."/>
            <person name="Walsh C.T."/>
            <person name="Wieland-Brown L.C."/>
            <person name="Haas B."/>
            <person name="Nusbaum C."/>
            <person name="Birren B."/>
        </authorList>
    </citation>
    <scope>NUCLEOTIDE SEQUENCE [LARGE SCALE GENOMIC DNA]</scope>
    <source>
        <strain evidence="4">DSM 40736 / JCM 4977 / BCRC 1201 / Tue 494</strain>
    </source>
</reference>
<feature type="region of interest" description="Disordered" evidence="1">
    <location>
        <begin position="80"/>
        <end position="101"/>
    </location>
</feature>
<sequence length="101" mass="10919">MKEQRADRVNHPAASGLQRLRRHPGGLPRPAPEGRELLSTVPVAWDETRFLAADFGSHVVVARRKGGTWYIAGVNGRTLTCPPASTPRPPTTPRPPARPGA</sequence>
<dbReference type="EMBL" id="GG657757">
    <property type="protein sequence ID" value="EFL30102.1"/>
    <property type="molecule type" value="Genomic_DNA"/>
</dbReference>
<dbReference type="HOGENOM" id="CLU_2290193_0_0_11"/>
<name>D9XAG4_STRVT</name>
<evidence type="ECO:0000313" key="4">
    <source>
        <dbReference type="Proteomes" id="UP000004184"/>
    </source>
</evidence>
<proteinExistence type="predicted"/>
<keyword evidence="4" id="KW-1185">Reference proteome</keyword>
<evidence type="ECO:0000313" key="3">
    <source>
        <dbReference type="EMBL" id="EFL30102.1"/>
    </source>
</evidence>
<gene>
    <name evidence="3" type="ORF">SSQG_00619</name>
</gene>
<dbReference type="InterPro" id="IPR029483">
    <property type="entry name" value="GH97_C"/>
</dbReference>
<feature type="compositionally biased region" description="Basic and acidic residues" evidence="1">
    <location>
        <begin position="1"/>
        <end position="10"/>
    </location>
</feature>